<dbReference type="InterPro" id="IPR050537">
    <property type="entry name" value="2-oxoacid_dehydrogenase"/>
</dbReference>
<dbReference type="InterPro" id="IPR006255">
    <property type="entry name" value="SucB"/>
</dbReference>
<dbReference type="FunFam" id="3.30.559.10:FF:000007">
    <property type="entry name" value="Dihydrolipoamide acetyltransferase component of pyruvate dehydrogenase complex"/>
    <property type="match status" value="1"/>
</dbReference>
<keyword evidence="8 11" id="KW-0450">Lipoyl</keyword>
<dbReference type="InterPro" id="IPR004167">
    <property type="entry name" value="PSBD"/>
</dbReference>
<evidence type="ECO:0000256" key="11">
    <source>
        <dbReference type="RuleBase" id="RU361138"/>
    </source>
</evidence>
<feature type="compositionally biased region" description="Basic and acidic residues" evidence="12">
    <location>
        <begin position="180"/>
        <end position="189"/>
    </location>
</feature>
<evidence type="ECO:0000313" key="15">
    <source>
        <dbReference type="EMBL" id="MBD1399697.1"/>
    </source>
</evidence>
<keyword evidence="16" id="KW-1185">Reference proteome</keyword>
<dbReference type="RefSeq" id="WP_191153974.1">
    <property type="nucleotide sequence ID" value="NZ_JACWUN010000003.1"/>
</dbReference>
<organism evidence="15 16">
    <name type="scientific">Pelovirga terrestris</name>
    <dbReference type="NCBI Taxonomy" id="2771352"/>
    <lineage>
        <taxon>Bacteria</taxon>
        <taxon>Pseudomonadati</taxon>
        <taxon>Thermodesulfobacteriota</taxon>
        <taxon>Desulfuromonadia</taxon>
        <taxon>Geobacterales</taxon>
        <taxon>Geobacteraceae</taxon>
        <taxon>Pelovirga</taxon>
    </lineage>
</organism>
<dbReference type="InterPro" id="IPR023213">
    <property type="entry name" value="CAT-like_dom_sf"/>
</dbReference>
<feature type="compositionally biased region" description="Basic and acidic residues" evidence="12">
    <location>
        <begin position="79"/>
        <end position="117"/>
    </location>
</feature>
<feature type="region of interest" description="Disordered" evidence="12">
    <location>
        <begin position="71"/>
        <end position="189"/>
    </location>
</feature>
<evidence type="ECO:0000256" key="6">
    <source>
        <dbReference type="ARBA" id="ARBA00022532"/>
    </source>
</evidence>
<dbReference type="Gene3D" id="3.30.559.10">
    <property type="entry name" value="Chloramphenicol acetyltransferase-like domain"/>
    <property type="match status" value="1"/>
</dbReference>
<evidence type="ECO:0000313" key="16">
    <source>
        <dbReference type="Proteomes" id="UP000632828"/>
    </source>
</evidence>
<dbReference type="CDD" id="cd06849">
    <property type="entry name" value="lipoyl_domain"/>
    <property type="match status" value="1"/>
</dbReference>
<name>A0A8J6QM00_9BACT</name>
<dbReference type="Gene3D" id="4.10.320.10">
    <property type="entry name" value="E3-binding domain"/>
    <property type="match status" value="1"/>
</dbReference>
<keyword evidence="6 11" id="KW-0816">Tricarboxylic acid cycle</keyword>
<dbReference type="NCBIfam" id="NF004309">
    <property type="entry name" value="PRK05704.1"/>
    <property type="match status" value="1"/>
</dbReference>
<evidence type="ECO:0000256" key="1">
    <source>
        <dbReference type="ARBA" id="ARBA00004052"/>
    </source>
</evidence>
<evidence type="ECO:0000256" key="10">
    <source>
        <dbReference type="ARBA" id="ARBA00052761"/>
    </source>
</evidence>
<comment type="catalytic activity">
    <reaction evidence="10 11">
        <text>N(6)-[(R)-dihydrolipoyl]-L-lysyl-[protein] + succinyl-CoA = N(6)-[(R)-S(8)-succinyldihydrolipoyl]-L-lysyl-[protein] + CoA</text>
        <dbReference type="Rhea" id="RHEA:15213"/>
        <dbReference type="Rhea" id="RHEA-COMP:10475"/>
        <dbReference type="Rhea" id="RHEA-COMP:20092"/>
        <dbReference type="ChEBI" id="CHEBI:57287"/>
        <dbReference type="ChEBI" id="CHEBI:57292"/>
        <dbReference type="ChEBI" id="CHEBI:83100"/>
        <dbReference type="ChEBI" id="CHEBI:83120"/>
        <dbReference type="EC" id="2.3.1.61"/>
    </reaction>
</comment>
<evidence type="ECO:0000256" key="7">
    <source>
        <dbReference type="ARBA" id="ARBA00022679"/>
    </source>
</evidence>
<dbReference type="InterPro" id="IPR003016">
    <property type="entry name" value="2-oxoA_DH_lipoyl-BS"/>
</dbReference>
<dbReference type="EMBL" id="JACWUN010000003">
    <property type="protein sequence ID" value="MBD1399697.1"/>
    <property type="molecule type" value="Genomic_DNA"/>
</dbReference>
<sequence>MEIKVPQVGESIVEAEIAEWLKKDGDYVEKDDLLLELETEKVNVELNAEASGTLTILAQDGETVKIGAVIGRIDTSAQKTDRAQDADSDKEPQQEEKTTDKETPVGKEEKKEAKSSEKPMNPAVPKIAAERGIDPQQIKGSGRDGRVLVDDIPAEAEQKDQSEEPQKPADTKTQPATKPGADRTERTERVAMSRIRRKIAEHLLKATQETAMLTTFNDADMSRVIALRTSYKEAFLKKYDVPLGFMSFFVKACAEALKNYPEVNASIDGSDILYHHYRDIGVAVGSKRGLVVPVIRDADHLRFDEIETTIRDLAARADSGKLSLDELEGGTFTISNGGIYGSVLSTPLLNPPQSAILGMHAIQERAVVRDGEIVIRPIMNLALSYDHRIIDGQQAVSFLKQVKTYIEAPETLLLKL</sequence>
<evidence type="ECO:0000256" key="5">
    <source>
        <dbReference type="ARBA" id="ARBA00019511"/>
    </source>
</evidence>
<evidence type="ECO:0000259" key="13">
    <source>
        <dbReference type="PROSITE" id="PS50968"/>
    </source>
</evidence>
<dbReference type="PROSITE" id="PS51826">
    <property type="entry name" value="PSBD"/>
    <property type="match status" value="1"/>
</dbReference>
<proteinExistence type="inferred from homology"/>
<feature type="domain" description="Lipoyl-binding" evidence="13">
    <location>
        <begin position="1"/>
        <end position="74"/>
    </location>
</feature>
<dbReference type="GO" id="GO:0004149">
    <property type="term" value="F:dihydrolipoyllysine-residue succinyltransferase activity"/>
    <property type="evidence" value="ECO:0007669"/>
    <property type="project" value="UniProtKB-UniRule"/>
</dbReference>
<dbReference type="PROSITE" id="PS00189">
    <property type="entry name" value="LIPOYL"/>
    <property type="match status" value="1"/>
</dbReference>
<dbReference type="Gene3D" id="2.40.50.100">
    <property type="match status" value="1"/>
</dbReference>
<dbReference type="PROSITE" id="PS50968">
    <property type="entry name" value="BIOTINYL_LIPOYL"/>
    <property type="match status" value="1"/>
</dbReference>
<dbReference type="GO" id="GO:0006099">
    <property type="term" value="P:tricarboxylic acid cycle"/>
    <property type="evidence" value="ECO:0007669"/>
    <property type="project" value="UniProtKB-UniRule"/>
</dbReference>
<comment type="pathway">
    <text evidence="2 11">Amino-acid degradation; L-lysine degradation via saccharopine pathway; glutaryl-CoA from L-lysine: step 6/6.</text>
</comment>
<evidence type="ECO:0000256" key="2">
    <source>
        <dbReference type="ARBA" id="ARBA00005145"/>
    </source>
</evidence>
<protein>
    <recommendedName>
        <fullName evidence="5 11">Dihydrolipoyllysine-residue succinyltransferase component of 2-oxoglutarate dehydrogenase complex</fullName>
        <ecNumber evidence="4 11">2.3.1.61</ecNumber>
    </recommendedName>
    <alternativeName>
        <fullName evidence="11">2-oxoglutarate dehydrogenase complex component E2</fullName>
    </alternativeName>
</protein>
<dbReference type="GO" id="GO:0033512">
    <property type="term" value="P:L-lysine catabolic process to acetyl-CoA via saccharopine"/>
    <property type="evidence" value="ECO:0007669"/>
    <property type="project" value="UniProtKB-UniRule"/>
</dbReference>
<reference evidence="15" key="1">
    <citation type="submission" date="2020-09" db="EMBL/GenBank/DDBJ databases">
        <title>Pelobacter alkaliphilus sp. nov., a novel anaerobic arsenate-reducing bacterium from terrestrial mud volcano.</title>
        <authorList>
            <person name="Khomyakova M.A."/>
            <person name="Merkel A.Y."/>
            <person name="Slobodkin A.I."/>
        </authorList>
    </citation>
    <scope>NUCLEOTIDE SEQUENCE</scope>
    <source>
        <strain evidence="15">M08fum</strain>
    </source>
</reference>
<feature type="domain" description="Peripheral subunit-binding (PSBD)" evidence="14">
    <location>
        <begin position="119"/>
        <end position="156"/>
    </location>
</feature>
<evidence type="ECO:0000256" key="3">
    <source>
        <dbReference type="ARBA" id="ARBA00007317"/>
    </source>
</evidence>
<comment type="function">
    <text evidence="1 11">E2 component of the 2-oxoglutarate dehydrogenase (OGDH) complex which catalyzes the second step in the conversion of 2-oxoglutarate to succinyl-CoA and CO(2).</text>
</comment>
<dbReference type="NCBIfam" id="TIGR01347">
    <property type="entry name" value="sucB"/>
    <property type="match status" value="1"/>
</dbReference>
<dbReference type="Pfam" id="PF02817">
    <property type="entry name" value="E3_binding"/>
    <property type="match status" value="1"/>
</dbReference>
<comment type="cofactor">
    <cofactor evidence="11">
        <name>(R)-lipoate</name>
        <dbReference type="ChEBI" id="CHEBI:83088"/>
    </cofactor>
    <text evidence="11">Binds 1 lipoyl cofactor covalently.</text>
</comment>
<keyword evidence="7 11" id="KW-0808">Transferase</keyword>
<dbReference type="Proteomes" id="UP000632828">
    <property type="component" value="Unassembled WGS sequence"/>
</dbReference>
<dbReference type="AlphaFoldDB" id="A0A8J6QM00"/>
<dbReference type="InterPro" id="IPR011053">
    <property type="entry name" value="Single_hybrid_motif"/>
</dbReference>
<dbReference type="InterPro" id="IPR001078">
    <property type="entry name" value="2-oxoacid_DH_actylTfrase"/>
</dbReference>
<evidence type="ECO:0000256" key="12">
    <source>
        <dbReference type="SAM" id="MobiDB-lite"/>
    </source>
</evidence>
<dbReference type="Pfam" id="PF00198">
    <property type="entry name" value="2-oxoacid_dh"/>
    <property type="match status" value="1"/>
</dbReference>
<feature type="compositionally biased region" description="Basic and acidic residues" evidence="12">
    <location>
        <begin position="156"/>
        <end position="170"/>
    </location>
</feature>
<comment type="caution">
    <text evidence="15">The sequence shown here is derived from an EMBL/GenBank/DDBJ whole genome shotgun (WGS) entry which is preliminary data.</text>
</comment>
<dbReference type="GO" id="GO:0005829">
    <property type="term" value="C:cytosol"/>
    <property type="evidence" value="ECO:0007669"/>
    <property type="project" value="TreeGrafter"/>
</dbReference>
<dbReference type="PANTHER" id="PTHR43416">
    <property type="entry name" value="DIHYDROLIPOYLLYSINE-RESIDUE SUCCINYLTRANSFERASE COMPONENT OF 2-OXOGLUTARATE DEHYDROGENASE COMPLEX, MITOCHONDRIAL-RELATED"/>
    <property type="match status" value="1"/>
</dbReference>
<evidence type="ECO:0000256" key="4">
    <source>
        <dbReference type="ARBA" id="ARBA00012945"/>
    </source>
</evidence>
<dbReference type="UniPathway" id="UPA00868">
    <property type="reaction ID" value="UER00840"/>
</dbReference>
<dbReference type="InterPro" id="IPR000089">
    <property type="entry name" value="Biotin_lipoyl"/>
</dbReference>
<dbReference type="SUPFAM" id="SSF51230">
    <property type="entry name" value="Single hybrid motif"/>
    <property type="match status" value="1"/>
</dbReference>
<dbReference type="Pfam" id="PF00364">
    <property type="entry name" value="Biotin_lipoyl"/>
    <property type="match status" value="1"/>
</dbReference>
<dbReference type="PANTHER" id="PTHR43416:SF5">
    <property type="entry name" value="DIHYDROLIPOYLLYSINE-RESIDUE SUCCINYLTRANSFERASE COMPONENT OF 2-OXOGLUTARATE DEHYDROGENASE COMPLEX, MITOCHONDRIAL"/>
    <property type="match status" value="1"/>
</dbReference>
<dbReference type="InterPro" id="IPR036625">
    <property type="entry name" value="E3-bd_dom_sf"/>
</dbReference>
<keyword evidence="9 11" id="KW-0012">Acyltransferase</keyword>
<evidence type="ECO:0000256" key="9">
    <source>
        <dbReference type="ARBA" id="ARBA00023315"/>
    </source>
</evidence>
<evidence type="ECO:0000259" key="14">
    <source>
        <dbReference type="PROSITE" id="PS51826"/>
    </source>
</evidence>
<comment type="similarity">
    <text evidence="3 11">Belongs to the 2-oxoacid dehydrogenase family.</text>
</comment>
<accession>A0A8J6QM00</accession>
<dbReference type="SUPFAM" id="SSF47005">
    <property type="entry name" value="Peripheral subunit-binding domain of 2-oxo acid dehydrogenase complex"/>
    <property type="match status" value="1"/>
</dbReference>
<dbReference type="SUPFAM" id="SSF52777">
    <property type="entry name" value="CoA-dependent acyltransferases"/>
    <property type="match status" value="1"/>
</dbReference>
<dbReference type="GO" id="GO:0045252">
    <property type="term" value="C:oxoglutarate dehydrogenase complex"/>
    <property type="evidence" value="ECO:0007669"/>
    <property type="project" value="UniProtKB-UniRule"/>
</dbReference>
<evidence type="ECO:0000256" key="8">
    <source>
        <dbReference type="ARBA" id="ARBA00022823"/>
    </source>
</evidence>
<dbReference type="EC" id="2.3.1.61" evidence="4 11"/>
<gene>
    <name evidence="15" type="primary">odhB</name>
    <name evidence="15" type="ORF">ICT70_03345</name>
</gene>